<dbReference type="Proteomes" id="UP000649328">
    <property type="component" value="Unassembled WGS sequence"/>
</dbReference>
<keyword evidence="2" id="KW-1185">Reference proteome</keyword>
<accession>A0A8H7GWX6</accession>
<comment type="caution">
    <text evidence="1">The sequence shown here is derived from an EMBL/GenBank/DDBJ whole genome shotgun (WGS) entry which is preliminary data.</text>
</comment>
<name>A0A8H7GWX6_9ASCO</name>
<sequence>MSPVAIRNTENIEDVILLTRKFFANVEDQITYIELYKSLKRSSITQEFSQRRNSNLEGFISPGKW</sequence>
<proteinExistence type="predicted"/>
<dbReference type="EMBL" id="JACBPP010000002">
    <property type="protein sequence ID" value="KAF8004111.1"/>
    <property type="molecule type" value="Genomic_DNA"/>
</dbReference>
<evidence type="ECO:0000313" key="2">
    <source>
        <dbReference type="Proteomes" id="UP000649328"/>
    </source>
</evidence>
<evidence type="ECO:0000313" key="1">
    <source>
        <dbReference type="EMBL" id="KAF8004111.1"/>
    </source>
</evidence>
<dbReference type="AlphaFoldDB" id="A0A8H7GWX6"/>
<organism evidence="1 2">
    <name type="scientific">Metschnikowia pulcherrima</name>
    <dbReference type="NCBI Taxonomy" id="27326"/>
    <lineage>
        <taxon>Eukaryota</taxon>
        <taxon>Fungi</taxon>
        <taxon>Dikarya</taxon>
        <taxon>Ascomycota</taxon>
        <taxon>Saccharomycotina</taxon>
        <taxon>Pichiomycetes</taxon>
        <taxon>Metschnikowiaceae</taxon>
        <taxon>Metschnikowia</taxon>
    </lineage>
</organism>
<protein>
    <submittedName>
        <fullName evidence="1">Uncharacterized protein</fullName>
    </submittedName>
</protein>
<reference evidence="1" key="1">
    <citation type="submission" date="2020-10" db="EMBL/GenBank/DDBJ databases">
        <title>The Whole-Genome Sequence of Metschnikowia persimmonesis, a Novel Endophytic Yeast Species Isolated from Medicinal Plant Diospyros kaki Thumb.</title>
        <authorList>
            <person name="Rahmat E."/>
            <person name="Kang Y."/>
        </authorList>
    </citation>
    <scope>NUCLEOTIDE SEQUENCE</scope>
    <source>
        <strain evidence="1">KIOM G15050</strain>
    </source>
</reference>
<gene>
    <name evidence="1" type="ORF">HF325_001559</name>
</gene>